<evidence type="ECO:0000313" key="1">
    <source>
        <dbReference type="EMBL" id="NHN25730.1"/>
    </source>
</evidence>
<dbReference type="InterPro" id="IPR025634">
    <property type="entry name" value="DUF4292"/>
</dbReference>
<dbReference type="Gene3D" id="2.50.20.10">
    <property type="entry name" value="Lipoprotein localisation LolA/LolB/LppX"/>
    <property type="match status" value="1"/>
</dbReference>
<gene>
    <name evidence="1" type="ORF">FIA58_008565</name>
</gene>
<dbReference type="Pfam" id="PF14125">
    <property type="entry name" value="DUF4292"/>
    <property type="match status" value="1"/>
</dbReference>
<dbReference type="Proteomes" id="UP000817854">
    <property type="component" value="Unassembled WGS sequence"/>
</dbReference>
<accession>A0ABX0IPJ6</accession>
<name>A0ABX0IPJ6_9FLAO</name>
<organism evidence="1 2">
    <name type="scientific">Flavobacterium jejuense</name>
    <dbReference type="NCBI Taxonomy" id="1544455"/>
    <lineage>
        <taxon>Bacteria</taxon>
        <taxon>Pseudomonadati</taxon>
        <taxon>Bacteroidota</taxon>
        <taxon>Flavobacteriia</taxon>
        <taxon>Flavobacteriales</taxon>
        <taxon>Flavobacteriaceae</taxon>
        <taxon>Flavobacterium</taxon>
    </lineage>
</organism>
<sequence>MRKLFSLILVVFIFSCKSKKAITEEGVANKELSSIKIIQGHYKNEKDFKTIAIRANAKYKDESQSHSVNADIRIKKDEIIWINVKILGFPVAKVLITPEKVSYYEKLNNTYFEGDFSVLSNWLGTDLDFYKVQNLLLGSPVDNLKKEKYETEIENNLYKLFEKERKDTQKEFYFEASNFLLKKEALSQVNKNRELEINYPSHQKQMNIFIPNEIQIKAIQKEEINIALFYKSITFNEDLNFSFSIPEGYEMVTID</sequence>
<keyword evidence="2" id="KW-1185">Reference proteome</keyword>
<proteinExistence type="predicted"/>
<dbReference type="RefSeq" id="WP_140962065.1">
    <property type="nucleotide sequence ID" value="NZ_VEVQ02000004.1"/>
</dbReference>
<comment type="caution">
    <text evidence="1">The sequence shown here is derived from an EMBL/GenBank/DDBJ whole genome shotgun (WGS) entry which is preliminary data.</text>
</comment>
<reference evidence="1 2" key="2">
    <citation type="submission" date="2020-02" db="EMBL/GenBank/DDBJ databases">
        <title>Flavobacterium profundi sp. nov., isolated from a deep-sea seamount.</title>
        <authorList>
            <person name="Zhang D.-C."/>
        </authorList>
    </citation>
    <scope>NUCLEOTIDE SEQUENCE [LARGE SCALE GENOMIC DNA]</scope>
    <source>
        <strain evidence="1 2">EC11</strain>
    </source>
</reference>
<evidence type="ECO:0000313" key="2">
    <source>
        <dbReference type="Proteomes" id="UP000817854"/>
    </source>
</evidence>
<dbReference type="PROSITE" id="PS51257">
    <property type="entry name" value="PROKAR_LIPOPROTEIN"/>
    <property type="match status" value="1"/>
</dbReference>
<protein>
    <submittedName>
        <fullName evidence="1">DUF4292 domain-containing protein</fullName>
    </submittedName>
</protein>
<reference evidence="2" key="1">
    <citation type="submission" date="2019-05" db="EMBL/GenBank/DDBJ databases">
        <title>Flavobacterium profundi sp. nov., isolated from a deep-sea seamount.</title>
        <authorList>
            <person name="Zhang D.-C."/>
        </authorList>
    </citation>
    <scope>NUCLEOTIDE SEQUENCE [LARGE SCALE GENOMIC DNA]</scope>
    <source>
        <strain evidence="2">EC11</strain>
    </source>
</reference>
<dbReference type="EMBL" id="VEVQ02000004">
    <property type="protein sequence ID" value="NHN25730.1"/>
    <property type="molecule type" value="Genomic_DNA"/>
</dbReference>